<dbReference type="RefSeq" id="WP_147817851.1">
    <property type="nucleotide sequence ID" value="NZ_BPRA01000007.1"/>
</dbReference>
<keyword evidence="7 12" id="KW-0418">Kinase</keyword>
<dbReference type="InterPro" id="IPR011877">
    <property type="entry name" value="Ribokinase"/>
</dbReference>
<organism evidence="14 15">
    <name type="scientific">Methylobacterium thuringiense</name>
    <dbReference type="NCBI Taxonomy" id="1003091"/>
    <lineage>
        <taxon>Bacteria</taxon>
        <taxon>Pseudomonadati</taxon>
        <taxon>Pseudomonadota</taxon>
        <taxon>Alphaproteobacteria</taxon>
        <taxon>Hyphomicrobiales</taxon>
        <taxon>Methylobacteriaceae</taxon>
        <taxon>Methylobacterium</taxon>
    </lineage>
</organism>
<dbReference type="CDD" id="cd01174">
    <property type="entry name" value="ribokinase"/>
    <property type="match status" value="1"/>
</dbReference>
<evidence type="ECO:0000256" key="8">
    <source>
        <dbReference type="ARBA" id="ARBA00022840"/>
    </source>
</evidence>
<evidence type="ECO:0000313" key="14">
    <source>
        <dbReference type="EMBL" id="GJE55155.1"/>
    </source>
</evidence>
<evidence type="ECO:0000256" key="4">
    <source>
        <dbReference type="ARBA" id="ARBA00022679"/>
    </source>
</evidence>
<sequence>MQIFVVGSFVVACSVKVARLPRAGESLAAEAFVSEPGGKGFNLAVAAHRLGAQVDGVFAIGDDPFAAVAVSAFEGVGLAADMLVRRSGSTGAGIGFVDREGENCLAVSPGANRLLAAADIDPARIARAGLVMATFESPDAAIAEAFAQARARGTRTLLNPSPGRPIDPRILADTTILVVNRVEAADLGLDVADPGTAEALLRAGPAVVVVTLGEEGAVAFQRDGPPARQAAFPVAAVDTIGAGDAFSAGFAVALLEGRPIAEALARAAACGAITTCRFGAFEAFPTTADLDRFCAAG</sequence>
<dbReference type="Pfam" id="PF00294">
    <property type="entry name" value="PfkB"/>
    <property type="match status" value="1"/>
</dbReference>
<dbReference type="EC" id="2.7.1.15" evidence="2 12"/>
<feature type="binding site" evidence="12">
    <location>
        <position position="277"/>
    </location>
    <ligand>
        <name>K(+)</name>
        <dbReference type="ChEBI" id="CHEBI:29103"/>
    </ligand>
</feature>
<dbReference type="GO" id="GO:0016853">
    <property type="term" value="F:isomerase activity"/>
    <property type="evidence" value="ECO:0007669"/>
    <property type="project" value="UniProtKB-KW"/>
</dbReference>
<feature type="binding site" evidence="12">
    <location>
        <position position="238"/>
    </location>
    <ligand>
        <name>K(+)</name>
        <dbReference type="ChEBI" id="CHEBI:29103"/>
    </ligand>
</feature>
<keyword evidence="9 12" id="KW-0460">Magnesium</keyword>
<keyword evidence="15" id="KW-1185">Reference proteome</keyword>
<feature type="domain" description="Carbohydrate kinase PfkB" evidence="13">
    <location>
        <begin position="3"/>
        <end position="285"/>
    </location>
</feature>
<evidence type="ECO:0000259" key="13">
    <source>
        <dbReference type="Pfam" id="PF00294"/>
    </source>
</evidence>
<comment type="subunit">
    <text evidence="12">Homodimer.</text>
</comment>
<keyword evidence="11 12" id="KW-0119">Carbohydrate metabolism</keyword>
<comment type="caution">
    <text evidence="14">The sequence shown here is derived from an EMBL/GenBank/DDBJ whole genome shotgun (WGS) entry which is preliminary data.</text>
</comment>
<comment type="cofactor">
    <cofactor evidence="12">
        <name>Mg(2+)</name>
        <dbReference type="ChEBI" id="CHEBI:18420"/>
    </cofactor>
    <text evidence="12">Requires a divalent cation, most likely magnesium in vivo, as an electrophilic catalyst to aid phosphoryl group transfer. It is the chelate of the metal and the nucleotide that is the actual substrate.</text>
</comment>
<comment type="activity regulation">
    <text evidence="12">Activated by a monovalent cation that binds near, but not in, the active site. The most likely occupant of the site in vivo is potassium. Ion binding induces a conformational change that may alter substrate affinity.</text>
</comment>
<evidence type="ECO:0000256" key="2">
    <source>
        <dbReference type="ARBA" id="ARBA00012035"/>
    </source>
</evidence>
<evidence type="ECO:0000313" key="15">
    <source>
        <dbReference type="Proteomes" id="UP001055101"/>
    </source>
</evidence>
<evidence type="ECO:0000256" key="9">
    <source>
        <dbReference type="ARBA" id="ARBA00022842"/>
    </source>
</evidence>
<dbReference type="PROSITE" id="PS00584">
    <property type="entry name" value="PFKB_KINASES_2"/>
    <property type="match status" value="1"/>
</dbReference>
<evidence type="ECO:0000256" key="10">
    <source>
        <dbReference type="ARBA" id="ARBA00022958"/>
    </source>
</evidence>
<dbReference type="PANTHER" id="PTHR10584">
    <property type="entry name" value="SUGAR KINASE"/>
    <property type="match status" value="1"/>
</dbReference>
<dbReference type="InterPro" id="IPR029056">
    <property type="entry name" value="Ribokinase-like"/>
</dbReference>
<feature type="binding site" evidence="12">
    <location>
        <begin position="211"/>
        <end position="216"/>
    </location>
    <ligand>
        <name>ATP</name>
        <dbReference type="ChEBI" id="CHEBI:30616"/>
    </ligand>
</feature>
<keyword evidence="10 12" id="KW-0630">Potassium</keyword>
<feature type="active site" description="Proton acceptor" evidence="12">
    <location>
        <position position="244"/>
    </location>
</feature>
<keyword evidence="8 12" id="KW-0067">ATP-binding</keyword>
<dbReference type="Proteomes" id="UP001055101">
    <property type="component" value="Unassembled WGS sequence"/>
</dbReference>
<gene>
    <name evidence="14" type="primary">rbsK/rbiA</name>
    <name evidence="12" type="synonym">rbsK</name>
    <name evidence="14" type="ORF">EKPJFOCH_1643</name>
</gene>
<comment type="caution">
    <text evidence="12">Lacks conserved residue(s) required for the propagation of feature annotation.</text>
</comment>
<name>A0ABQ4TM97_9HYPH</name>
<evidence type="ECO:0000256" key="5">
    <source>
        <dbReference type="ARBA" id="ARBA00022723"/>
    </source>
</evidence>
<evidence type="ECO:0000256" key="11">
    <source>
        <dbReference type="ARBA" id="ARBA00023277"/>
    </source>
</evidence>
<evidence type="ECO:0000256" key="12">
    <source>
        <dbReference type="HAMAP-Rule" id="MF_01987"/>
    </source>
</evidence>
<evidence type="ECO:0000256" key="6">
    <source>
        <dbReference type="ARBA" id="ARBA00022741"/>
    </source>
</evidence>
<evidence type="ECO:0000256" key="7">
    <source>
        <dbReference type="ARBA" id="ARBA00022777"/>
    </source>
</evidence>
<feature type="binding site" evidence="12">
    <location>
        <begin position="243"/>
        <end position="244"/>
    </location>
    <ligand>
        <name>ATP</name>
        <dbReference type="ChEBI" id="CHEBI:30616"/>
    </ligand>
</feature>
<feature type="binding site" evidence="12">
    <location>
        <position position="244"/>
    </location>
    <ligand>
        <name>substrate</name>
    </ligand>
</feature>
<accession>A0ABQ4TM97</accession>
<comment type="subcellular location">
    <subcellularLocation>
        <location evidence="12">Cytoplasm</location>
    </subcellularLocation>
</comment>
<keyword evidence="14" id="KW-0413">Isomerase</keyword>
<evidence type="ECO:0000256" key="3">
    <source>
        <dbReference type="ARBA" id="ARBA00016943"/>
    </source>
</evidence>
<comment type="similarity">
    <text evidence="1">Belongs to the carbohydrate kinase pfkB family.</text>
</comment>
<feature type="binding site" evidence="12">
    <location>
        <position position="279"/>
    </location>
    <ligand>
        <name>K(+)</name>
        <dbReference type="ChEBI" id="CHEBI:29103"/>
    </ligand>
</feature>
<dbReference type="InterPro" id="IPR002139">
    <property type="entry name" value="Ribo/fructo_kinase"/>
</dbReference>
<comment type="similarity">
    <text evidence="12">Belongs to the carbohydrate kinase PfkB family. Ribokinase subfamily.</text>
</comment>
<dbReference type="HAMAP" id="MF_01987">
    <property type="entry name" value="Ribokinase"/>
    <property type="match status" value="1"/>
</dbReference>
<feature type="binding site" evidence="12">
    <location>
        <position position="136"/>
    </location>
    <ligand>
        <name>substrate</name>
    </ligand>
</feature>
<dbReference type="Gene3D" id="3.40.1190.20">
    <property type="match status" value="1"/>
</dbReference>
<dbReference type="PANTHER" id="PTHR10584:SF166">
    <property type="entry name" value="RIBOKINASE"/>
    <property type="match status" value="1"/>
</dbReference>
<dbReference type="InterPro" id="IPR011611">
    <property type="entry name" value="PfkB_dom"/>
</dbReference>
<keyword evidence="5 12" id="KW-0479">Metal-binding</keyword>
<reference evidence="14" key="2">
    <citation type="submission" date="2021-08" db="EMBL/GenBank/DDBJ databases">
        <authorList>
            <person name="Tani A."/>
            <person name="Ola A."/>
            <person name="Ogura Y."/>
            <person name="Katsura K."/>
            <person name="Hayashi T."/>
        </authorList>
    </citation>
    <scope>NUCLEOTIDE SEQUENCE</scope>
    <source>
        <strain evidence="14">DSM 23674</strain>
    </source>
</reference>
<feature type="binding site" evidence="12">
    <location>
        <position position="274"/>
    </location>
    <ligand>
        <name>K(+)</name>
        <dbReference type="ChEBI" id="CHEBI:29103"/>
    </ligand>
</feature>
<feature type="binding site" evidence="12">
    <location>
        <position position="180"/>
    </location>
    <ligand>
        <name>ATP</name>
        <dbReference type="ChEBI" id="CHEBI:30616"/>
    </ligand>
</feature>
<protein>
    <recommendedName>
        <fullName evidence="3 12">Ribokinase</fullName>
        <shortName evidence="12">RK</shortName>
        <ecNumber evidence="2 12">2.7.1.15</ecNumber>
    </recommendedName>
</protein>
<dbReference type="PRINTS" id="PR00990">
    <property type="entry name" value="RIBOKINASE"/>
</dbReference>
<proteinExistence type="inferred from homology"/>
<dbReference type="SUPFAM" id="SSF53613">
    <property type="entry name" value="Ribokinase-like"/>
    <property type="match status" value="1"/>
</dbReference>
<feature type="binding site" evidence="12">
    <location>
        <begin position="38"/>
        <end position="42"/>
    </location>
    <ligand>
        <name>substrate</name>
    </ligand>
</feature>
<keyword evidence="12" id="KW-0963">Cytoplasm</keyword>
<keyword evidence="4 12" id="KW-0808">Transferase</keyword>
<evidence type="ECO:0000256" key="1">
    <source>
        <dbReference type="ARBA" id="ARBA00005380"/>
    </source>
</evidence>
<comment type="catalytic activity">
    <reaction evidence="12">
        <text>D-ribose + ATP = D-ribose 5-phosphate + ADP + H(+)</text>
        <dbReference type="Rhea" id="RHEA:13697"/>
        <dbReference type="ChEBI" id="CHEBI:15378"/>
        <dbReference type="ChEBI" id="CHEBI:30616"/>
        <dbReference type="ChEBI" id="CHEBI:47013"/>
        <dbReference type="ChEBI" id="CHEBI:78346"/>
        <dbReference type="ChEBI" id="CHEBI:456216"/>
        <dbReference type="EC" id="2.7.1.15"/>
    </reaction>
</comment>
<comment type="pathway">
    <text evidence="12">Carbohydrate metabolism; D-ribose degradation; D-ribose 5-phosphate from beta-D-ribopyranose: step 2/2.</text>
</comment>
<dbReference type="EMBL" id="BPRA01000007">
    <property type="protein sequence ID" value="GJE55155.1"/>
    <property type="molecule type" value="Genomic_DNA"/>
</dbReference>
<keyword evidence="6 12" id="KW-0547">Nucleotide-binding</keyword>
<feature type="binding site" evidence="12">
    <location>
        <position position="240"/>
    </location>
    <ligand>
        <name>K(+)</name>
        <dbReference type="ChEBI" id="CHEBI:29103"/>
    </ligand>
</feature>
<comment type="function">
    <text evidence="12">Catalyzes the phosphorylation of ribose at O-5 in a reaction requiring ATP and magnesium. The resulting D-ribose-5-phosphate can then be used either for sythesis of nucleotides, histidine, and tryptophan, or as a component of the pentose phosphate pathway.</text>
</comment>
<reference evidence="14" key="1">
    <citation type="journal article" date="2021" name="Front. Microbiol.">
        <title>Comprehensive Comparative Genomics and Phenotyping of Methylobacterium Species.</title>
        <authorList>
            <person name="Alessa O."/>
            <person name="Ogura Y."/>
            <person name="Fujitani Y."/>
            <person name="Takami H."/>
            <person name="Hayashi T."/>
            <person name="Sahin N."/>
            <person name="Tani A."/>
        </authorList>
    </citation>
    <scope>NUCLEOTIDE SEQUENCE</scope>
    <source>
        <strain evidence="14">DSM 23674</strain>
    </source>
</reference>
<dbReference type="InterPro" id="IPR002173">
    <property type="entry name" value="Carboh/pur_kinase_PfkB_CS"/>
</dbReference>